<dbReference type="EMBL" id="AOIV01000021">
    <property type="protein sequence ID" value="ELZ31402.1"/>
    <property type="molecule type" value="Genomic_DNA"/>
</dbReference>
<dbReference type="SUPFAM" id="SSF52743">
    <property type="entry name" value="Subtilisin-like"/>
    <property type="match status" value="1"/>
</dbReference>
<keyword evidence="2 5" id="KW-0378">Hydrolase</keyword>
<dbReference type="PROSITE" id="PS51892">
    <property type="entry name" value="SUBTILASE"/>
    <property type="match status" value="1"/>
</dbReference>
<dbReference type="GO" id="GO:0016020">
    <property type="term" value="C:membrane"/>
    <property type="evidence" value="ECO:0007669"/>
    <property type="project" value="TreeGrafter"/>
</dbReference>
<dbReference type="InterPro" id="IPR022398">
    <property type="entry name" value="Peptidase_S8_His-AS"/>
</dbReference>
<dbReference type="GO" id="GO:0004252">
    <property type="term" value="F:serine-type endopeptidase activity"/>
    <property type="evidence" value="ECO:0007669"/>
    <property type="project" value="UniProtKB-UniRule"/>
</dbReference>
<feature type="domain" description="Peptidase S8/S53" evidence="8">
    <location>
        <begin position="296"/>
        <end position="559"/>
    </location>
</feature>
<dbReference type="Gene3D" id="1.10.10.2480">
    <property type="match status" value="1"/>
</dbReference>
<feature type="active site" description="Charge relay system" evidence="4 5">
    <location>
        <position position="338"/>
    </location>
</feature>
<evidence type="ECO:0000256" key="5">
    <source>
        <dbReference type="PROSITE-ProRule" id="PRU01240"/>
    </source>
</evidence>
<dbReference type="PROSITE" id="PS00137">
    <property type="entry name" value="SUBTILASE_HIS"/>
    <property type="match status" value="1"/>
</dbReference>
<accession>M0D9K7</accession>
<feature type="region of interest" description="Disordered" evidence="7">
    <location>
        <begin position="724"/>
        <end position="753"/>
    </location>
</feature>
<gene>
    <name evidence="10" type="ORF">C474_08872</name>
</gene>
<reference evidence="10 11" key="1">
    <citation type="journal article" date="2014" name="PLoS Genet.">
        <title>Phylogenetically driven sequencing of extremely halophilic archaea reveals strategies for static and dynamic osmo-response.</title>
        <authorList>
            <person name="Becker E.A."/>
            <person name="Seitzer P.M."/>
            <person name="Tritt A."/>
            <person name="Larsen D."/>
            <person name="Krusor M."/>
            <person name="Yao A.I."/>
            <person name="Wu D."/>
            <person name="Madern D."/>
            <person name="Eisen J.A."/>
            <person name="Darling A.E."/>
            <person name="Facciotti M.T."/>
        </authorList>
    </citation>
    <scope>NUCLEOTIDE SEQUENCE [LARGE SCALE GENOMIC DNA]</scope>
    <source>
        <strain evidence="10 11">JCM 14848</strain>
    </source>
</reference>
<evidence type="ECO:0000256" key="1">
    <source>
        <dbReference type="ARBA" id="ARBA00022670"/>
    </source>
</evidence>
<dbReference type="PRINTS" id="PR00723">
    <property type="entry name" value="SUBTILISIN"/>
</dbReference>
<evidence type="ECO:0000256" key="7">
    <source>
        <dbReference type="SAM" id="MobiDB-lite"/>
    </source>
</evidence>
<name>M0D9K7_HALPD</name>
<sequence>MRADGVYVVRYDRNSRNASEELSTRAQRFVNEDSEELEYIDNYRLKVYKANLKQSNLVGETENEVVNELIAELNDEKPVEFASAAYRNVPEDKKDRSVSSDADDEGEYELMFVTNEFVVAFHPNIPTDRIEELNEKYDVTIVKELGYVDNGYLLQAPKGDGDFGPVALANTYFETGDVLFATPDFVRKRHIRSSTTARKRRVYRIADEMGLSNADVIDRLAEHGIYIKNNLSTVDEEAYRALLADEDGRADRLAATPKSGVPGERVSRSTYLDEQWHLDKANVRDAWGLTKGDPSIRIAIIDDGVDTLHPEFVHNTYWEYDYDEFTSDGRPKLSVDNHGTSCAGVAVAAGEKVYGVAPDCSLMAVRYPPHMGVAAEAEMFREVCDEGADVISCSWGPSKGRYTLTDNVRFAIDYCLNQGRVVDGEARGIPITWAAGNDDESVDTDGYASYESVIAVAASTSEDTHAWYSEYGDAIWVAAPSNGGQRAIFTTDRQGSDGYNTGSTADGDAVGNYFNDFGGTSSAAPLVAGVIGLMLSVDPELRQPDVKEILAKTAAQIGGVSYAVDPDDPLGVPRHPEFGYGRIDARGAVEESIGGSGVESTEPSIESIGSATVDRGDSPPQFSVDLGPNAVYVVEVATRAELFDDANHGGERSLENFYPVWATESPDYQTASTYALPAHVWDRLEETDELYYRMHSAESTAAGWPGYHVTTADTDSEFAPALTVTDTEGNGRPASDTSTGPSIEPIGTEPFDREGETPQFSVDLGPNAVYVVEVATRAELFDDANHGGERSLENFYPVWATESPDYQTASTYALPAHVWERLEEADELYYRMHSAESTAAGWPGYHVTTHDADAENAPSVTLAGRAPRRDRTIRGPERDRRHHLPMSG</sequence>
<proteinExistence type="inferred from homology"/>
<feature type="compositionally biased region" description="Basic and acidic residues" evidence="7">
    <location>
        <begin position="867"/>
        <end position="879"/>
    </location>
</feature>
<dbReference type="PROSITE" id="PS00136">
    <property type="entry name" value="SUBTILASE_ASP"/>
    <property type="match status" value="1"/>
</dbReference>
<feature type="region of interest" description="Disordered" evidence="7">
    <location>
        <begin position="850"/>
        <end position="888"/>
    </location>
</feature>
<dbReference type="PROSITE" id="PS00138">
    <property type="entry name" value="SUBTILASE_SER"/>
    <property type="match status" value="1"/>
</dbReference>
<protein>
    <submittedName>
        <fullName evidence="10">Calcium dependent protease</fullName>
    </submittedName>
</protein>
<evidence type="ECO:0000256" key="3">
    <source>
        <dbReference type="ARBA" id="ARBA00022825"/>
    </source>
</evidence>
<dbReference type="PANTHER" id="PTHR42884">
    <property type="entry name" value="PROPROTEIN CONVERTASE SUBTILISIN/KEXIN-RELATED"/>
    <property type="match status" value="1"/>
</dbReference>
<comment type="similarity">
    <text evidence="5 6">Belongs to the peptidase S8 family.</text>
</comment>
<evidence type="ECO:0000313" key="11">
    <source>
        <dbReference type="Proteomes" id="UP000011513"/>
    </source>
</evidence>
<dbReference type="PATRIC" id="fig|1227487.5.peg.1781"/>
<dbReference type="InterPro" id="IPR000209">
    <property type="entry name" value="Peptidase_S8/S53_dom"/>
</dbReference>
<evidence type="ECO:0000256" key="6">
    <source>
        <dbReference type="RuleBase" id="RU003355"/>
    </source>
</evidence>
<dbReference type="Pfam" id="PF04760">
    <property type="entry name" value="IF2_N"/>
    <property type="match status" value="1"/>
</dbReference>
<dbReference type="InterPro" id="IPR015500">
    <property type="entry name" value="Peptidase_S8_subtilisin-rel"/>
</dbReference>
<feature type="active site" description="Charge relay system" evidence="4 5">
    <location>
        <position position="302"/>
    </location>
</feature>
<evidence type="ECO:0000313" key="10">
    <source>
        <dbReference type="EMBL" id="ELZ31402.1"/>
    </source>
</evidence>
<dbReference type="InterPro" id="IPR036852">
    <property type="entry name" value="Peptidase_S8/S53_dom_sf"/>
</dbReference>
<dbReference type="eggNOG" id="arCOG00702">
    <property type="taxonomic scope" value="Archaea"/>
</dbReference>
<dbReference type="Gene3D" id="3.40.50.200">
    <property type="entry name" value="Peptidase S8/S53 domain"/>
    <property type="match status" value="1"/>
</dbReference>
<organism evidence="10 11">
    <name type="scientific">Halogeometricum pallidum JCM 14848</name>
    <dbReference type="NCBI Taxonomy" id="1227487"/>
    <lineage>
        <taxon>Archaea</taxon>
        <taxon>Methanobacteriati</taxon>
        <taxon>Methanobacteriota</taxon>
        <taxon>Stenosarchaea group</taxon>
        <taxon>Halobacteria</taxon>
        <taxon>Halobacteriales</taxon>
        <taxon>Haloferacaceae</taxon>
        <taxon>Halogeometricum</taxon>
    </lineage>
</organism>
<keyword evidence="11" id="KW-1185">Reference proteome</keyword>
<comment type="caution">
    <text evidence="10">The sequence shown here is derived from an EMBL/GenBank/DDBJ whole genome shotgun (WGS) entry which is preliminary data.</text>
</comment>
<feature type="active site" description="Charge relay system" evidence="4 5">
    <location>
        <position position="521"/>
    </location>
</feature>
<dbReference type="InterPro" id="IPR023827">
    <property type="entry name" value="Peptidase_S8_Asp-AS"/>
</dbReference>
<keyword evidence="1 5" id="KW-0645">Protease</keyword>
<dbReference type="Proteomes" id="UP000011513">
    <property type="component" value="Unassembled WGS sequence"/>
</dbReference>
<dbReference type="GO" id="GO:0016485">
    <property type="term" value="P:protein processing"/>
    <property type="evidence" value="ECO:0007669"/>
    <property type="project" value="TreeGrafter"/>
</dbReference>
<dbReference type="InterPro" id="IPR023828">
    <property type="entry name" value="Peptidase_S8_Ser-AS"/>
</dbReference>
<evidence type="ECO:0000259" key="9">
    <source>
        <dbReference type="Pfam" id="PF04760"/>
    </source>
</evidence>
<evidence type="ECO:0000259" key="8">
    <source>
        <dbReference type="Pfam" id="PF00082"/>
    </source>
</evidence>
<keyword evidence="3 5" id="KW-0720">Serine protease</keyword>
<dbReference type="PANTHER" id="PTHR42884:SF14">
    <property type="entry name" value="NEUROENDOCRINE CONVERTASE 1"/>
    <property type="match status" value="1"/>
</dbReference>
<dbReference type="Pfam" id="PF00082">
    <property type="entry name" value="Peptidase_S8"/>
    <property type="match status" value="1"/>
</dbReference>
<dbReference type="AlphaFoldDB" id="M0D9K7"/>
<evidence type="ECO:0000256" key="2">
    <source>
        <dbReference type="ARBA" id="ARBA00022801"/>
    </source>
</evidence>
<feature type="domain" description="Translation initiation factor IF-2 N-terminal" evidence="9">
    <location>
        <begin position="201"/>
        <end position="243"/>
    </location>
</feature>
<evidence type="ECO:0000256" key="4">
    <source>
        <dbReference type="PIRSR" id="PIRSR615500-1"/>
    </source>
</evidence>
<dbReference type="InterPro" id="IPR006847">
    <property type="entry name" value="IF2_N"/>
</dbReference>
<dbReference type="InParanoid" id="M0D9K7"/>